<dbReference type="EMBL" id="UOGL01000600">
    <property type="protein sequence ID" value="VAX41926.1"/>
    <property type="molecule type" value="Genomic_DNA"/>
</dbReference>
<keyword evidence="2" id="KW-0472">Membrane</keyword>
<dbReference type="InterPro" id="IPR011138">
    <property type="entry name" value="Cytochrome_b-558"/>
</dbReference>
<evidence type="ECO:0000313" key="3">
    <source>
        <dbReference type="EMBL" id="VAX41926.1"/>
    </source>
</evidence>
<dbReference type="CDD" id="cd03498">
    <property type="entry name" value="SQR_TypeB_2_TM"/>
    <property type="match status" value="1"/>
</dbReference>
<protein>
    <submittedName>
        <fullName evidence="3">Succinate dehydrogenase cytochrome b subunit</fullName>
    </submittedName>
</protein>
<name>A0A3B1DGK2_9ZZZZ</name>
<keyword evidence="2" id="KW-0812">Transmembrane</keyword>
<feature type="transmembrane region" description="Helical" evidence="2">
    <location>
        <begin position="41"/>
        <end position="62"/>
    </location>
</feature>
<feature type="transmembrane region" description="Helical" evidence="2">
    <location>
        <begin position="138"/>
        <end position="160"/>
    </location>
</feature>
<feature type="region of interest" description="Disordered" evidence="1">
    <location>
        <begin position="209"/>
        <end position="235"/>
    </location>
</feature>
<sequence>MGLTGLLLCGFLKVHFAGNLLLFVGADAYNQYAHTLHSQEWLIKIAEGGLVILFMAHLYLAYATTSDNRAARKKEYEEKESKQESGTLIYALKPHNWMFFTGSVVLLFLILHLADFALELRPDFDYEGLQPYDKALMILRNPISFTVYCVGTIALCWHLLHGVASAFQSLGINHPKYNKPIKILGTIFAVVFGLGFIMFPLWANGVKDKKPKTEQSQSSEAQKHQKIIKKTSSEH</sequence>
<feature type="transmembrane region" description="Helical" evidence="2">
    <location>
        <begin position="181"/>
        <end position="203"/>
    </location>
</feature>
<proteinExistence type="predicted"/>
<gene>
    <name evidence="3" type="ORF">MNBD_PLANCTO02-2232</name>
</gene>
<feature type="transmembrane region" description="Helical" evidence="2">
    <location>
        <begin position="97"/>
        <end position="118"/>
    </location>
</feature>
<evidence type="ECO:0000256" key="2">
    <source>
        <dbReference type="SAM" id="Phobius"/>
    </source>
</evidence>
<reference evidence="3" key="1">
    <citation type="submission" date="2018-06" db="EMBL/GenBank/DDBJ databases">
        <authorList>
            <person name="Zhirakovskaya E."/>
        </authorList>
    </citation>
    <scope>NUCLEOTIDE SEQUENCE</scope>
</reference>
<dbReference type="GO" id="GO:0016020">
    <property type="term" value="C:membrane"/>
    <property type="evidence" value="ECO:0007669"/>
    <property type="project" value="InterPro"/>
</dbReference>
<dbReference type="NCBIfam" id="TIGR02046">
    <property type="entry name" value="sdhC_b558_fam"/>
    <property type="match status" value="1"/>
</dbReference>
<dbReference type="SUPFAM" id="SSF81343">
    <property type="entry name" value="Fumarate reductase respiratory complex transmembrane subunits"/>
    <property type="match status" value="1"/>
</dbReference>
<organism evidence="3">
    <name type="scientific">hydrothermal vent metagenome</name>
    <dbReference type="NCBI Taxonomy" id="652676"/>
    <lineage>
        <taxon>unclassified sequences</taxon>
        <taxon>metagenomes</taxon>
        <taxon>ecological metagenomes</taxon>
    </lineage>
</organism>
<dbReference type="AlphaFoldDB" id="A0A3B1DGK2"/>
<dbReference type="Gene3D" id="1.20.1300.10">
    <property type="entry name" value="Fumarate reductase/succinate dehydrogenase, transmembrane subunit"/>
    <property type="match status" value="1"/>
</dbReference>
<keyword evidence="2" id="KW-1133">Transmembrane helix</keyword>
<evidence type="ECO:0000256" key="1">
    <source>
        <dbReference type="SAM" id="MobiDB-lite"/>
    </source>
</evidence>
<accession>A0A3B1DGK2</accession>
<dbReference type="InterPro" id="IPR034804">
    <property type="entry name" value="SQR/QFR_C/D"/>
</dbReference>